<sequence length="268" mass="30788">MSYSVPFEAKAAPEMTSLHGQTLASKFTSRKAAYHQATFLPVTPADVHPLHLAGDMRYRTLTLENGDYLEKPSYVNIREMYEMDWRDAQLYWGSNPNLRKKWKLDAPSIQAVLNLATSNLKITIERQYYPGLESTPPPPRSRSQLLAPLNRRLSNQPNTMHRSRTIPATYRPSTPPPPYIQRSPTTPPRFNIRSQPPAIHPALQAEFSPPVYSQSERMERSQQAQRAVEERRPLLASYNPQTPEAVEQETPPAWTVCEFWRMAWCLCQ</sequence>
<protein>
    <submittedName>
        <fullName evidence="2">Uncharacterized protein</fullName>
    </submittedName>
</protein>
<dbReference type="Proteomes" id="UP001305779">
    <property type="component" value="Unassembled WGS sequence"/>
</dbReference>
<accession>A0ABR0E440</accession>
<dbReference type="PANTHER" id="PTHR37048:SF2">
    <property type="entry name" value="QUESTIONABLE PROTEIN"/>
    <property type="match status" value="1"/>
</dbReference>
<organism evidence="2 3">
    <name type="scientific">Zasmidium cellare</name>
    <name type="common">Wine cellar mold</name>
    <name type="synonym">Racodium cellare</name>
    <dbReference type="NCBI Taxonomy" id="395010"/>
    <lineage>
        <taxon>Eukaryota</taxon>
        <taxon>Fungi</taxon>
        <taxon>Dikarya</taxon>
        <taxon>Ascomycota</taxon>
        <taxon>Pezizomycotina</taxon>
        <taxon>Dothideomycetes</taxon>
        <taxon>Dothideomycetidae</taxon>
        <taxon>Mycosphaerellales</taxon>
        <taxon>Mycosphaerellaceae</taxon>
        <taxon>Zasmidium</taxon>
    </lineage>
</organism>
<gene>
    <name evidence="2" type="ORF">PRZ48_012177</name>
</gene>
<reference evidence="2 3" key="1">
    <citation type="journal article" date="2023" name="G3 (Bethesda)">
        <title>A chromosome-level genome assembly of Zasmidium syzygii isolated from banana leaves.</title>
        <authorList>
            <person name="van Westerhoven A.C."/>
            <person name="Mehrabi R."/>
            <person name="Talebi R."/>
            <person name="Steentjes M.B.F."/>
            <person name="Corcolon B."/>
            <person name="Chong P.A."/>
            <person name="Kema G.H.J."/>
            <person name="Seidl M.F."/>
        </authorList>
    </citation>
    <scope>NUCLEOTIDE SEQUENCE [LARGE SCALE GENOMIC DNA]</scope>
    <source>
        <strain evidence="2 3">P124</strain>
    </source>
</reference>
<dbReference type="EMBL" id="JAXOVC010000010">
    <property type="protein sequence ID" value="KAK4496197.1"/>
    <property type="molecule type" value="Genomic_DNA"/>
</dbReference>
<evidence type="ECO:0000313" key="2">
    <source>
        <dbReference type="EMBL" id="KAK4496197.1"/>
    </source>
</evidence>
<comment type="caution">
    <text evidence="2">The sequence shown here is derived from an EMBL/GenBank/DDBJ whole genome shotgun (WGS) entry which is preliminary data.</text>
</comment>
<proteinExistence type="predicted"/>
<dbReference type="PANTHER" id="PTHR37048">
    <property type="entry name" value="QUESTIONABLE PROTEIN"/>
    <property type="match status" value="1"/>
</dbReference>
<keyword evidence="3" id="KW-1185">Reference proteome</keyword>
<evidence type="ECO:0000256" key="1">
    <source>
        <dbReference type="SAM" id="MobiDB-lite"/>
    </source>
</evidence>
<name>A0ABR0E440_ZASCE</name>
<feature type="region of interest" description="Disordered" evidence="1">
    <location>
        <begin position="154"/>
        <end position="179"/>
    </location>
</feature>
<evidence type="ECO:0000313" key="3">
    <source>
        <dbReference type="Proteomes" id="UP001305779"/>
    </source>
</evidence>
<feature type="region of interest" description="Disordered" evidence="1">
    <location>
        <begin position="217"/>
        <end position="248"/>
    </location>
</feature>